<reference evidence="2" key="2">
    <citation type="submission" date="2019-06" db="EMBL/GenBank/DDBJ databases">
        <title>Genomics analysis of Aphanomyces spp. identifies a new class of oomycete effector associated with host adaptation.</title>
        <authorList>
            <person name="Gaulin E."/>
        </authorList>
    </citation>
    <scope>NUCLEOTIDE SEQUENCE</scope>
    <source>
        <strain evidence="2">CBS 578.67</strain>
    </source>
</reference>
<name>A0A485KNB1_9STRA</name>
<keyword evidence="4" id="KW-1185">Reference proteome</keyword>
<evidence type="ECO:0000313" key="3">
    <source>
        <dbReference type="EMBL" id="VFT86334.1"/>
    </source>
</evidence>
<accession>A0A485KNB1</accession>
<dbReference type="EMBL" id="VJMH01005143">
    <property type="protein sequence ID" value="KAF0699976.1"/>
    <property type="molecule type" value="Genomic_DNA"/>
</dbReference>
<dbReference type="GO" id="GO:0016052">
    <property type="term" value="P:carbohydrate catabolic process"/>
    <property type="evidence" value="ECO:0007669"/>
    <property type="project" value="InterPro"/>
</dbReference>
<dbReference type="PANTHER" id="PTHR35532">
    <property type="entry name" value="SIMILAR TO POLYHYDROXYALKANOATE DEPOLYMERASE"/>
    <property type="match status" value="1"/>
</dbReference>
<dbReference type="SUPFAM" id="SSF49344">
    <property type="entry name" value="CBD9-like"/>
    <property type="match status" value="1"/>
</dbReference>
<dbReference type="Pfam" id="PF06452">
    <property type="entry name" value="CBM9_1"/>
    <property type="match status" value="1"/>
</dbReference>
<dbReference type="AlphaFoldDB" id="A0A485KNB1"/>
<gene>
    <name evidence="3" type="primary">Aste57867_9455</name>
    <name evidence="2" type="ORF">As57867_009419</name>
    <name evidence="3" type="ORF">ASTE57867_9455</name>
</gene>
<protein>
    <submittedName>
        <fullName evidence="3">Aste57867_9455 protein</fullName>
    </submittedName>
</protein>
<dbReference type="OrthoDB" id="59288at2759"/>
<dbReference type="PANTHER" id="PTHR35532:SF5">
    <property type="entry name" value="CARBOHYDRATE-BINDING DOMAIN-CONTAINING PROTEIN"/>
    <property type="match status" value="1"/>
</dbReference>
<dbReference type="EMBL" id="CAADRA010005164">
    <property type="protein sequence ID" value="VFT86334.1"/>
    <property type="molecule type" value="Genomic_DNA"/>
</dbReference>
<dbReference type="GO" id="GO:0004553">
    <property type="term" value="F:hydrolase activity, hydrolyzing O-glycosyl compounds"/>
    <property type="evidence" value="ECO:0007669"/>
    <property type="project" value="InterPro"/>
</dbReference>
<dbReference type="CDD" id="cd09620">
    <property type="entry name" value="CBM9_like_3"/>
    <property type="match status" value="1"/>
</dbReference>
<dbReference type="Gene3D" id="2.60.40.1190">
    <property type="match status" value="1"/>
</dbReference>
<dbReference type="GO" id="GO:0030246">
    <property type="term" value="F:carbohydrate binding"/>
    <property type="evidence" value="ECO:0007669"/>
    <property type="project" value="InterPro"/>
</dbReference>
<organism evidence="3 4">
    <name type="scientific">Aphanomyces stellatus</name>
    <dbReference type="NCBI Taxonomy" id="120398"/>
    <lineage>
        <taxon>Eukaryota</taxon>
        <taxon>Sar</taxon>
        <taxon>Stramenopiles</taxon>
        <taxon>Oomycota</taxon>
        <taxon>Saprolegniomycetes</taxon>
        <taxon>Saprolegniales</taxon>
        <taxon>Verrucalvaceae</taxon>
        <taxon>Aphanomyces</taxon>
    </lineage>
</organism>
<sequence length="346" mass="40133">MSTEWDYMSTLCPPVYACVRRPCKDADARMQLNGKLDKAEWASAQWTDLFVDIEGPARKPNPPMATRVKMMWDDNYLYVGADMEESRVWGTYTEKNTVMYHENDFEIFIDPDGSRHNYYEFEMNCLNTIWELVLHRPYKDGHSIENPRNLSDIHSAVFIDGTANDPSVTCKKWSVEVAIPLAELVQAGDMWRMNFSRVHYDLHVENSQYVKVPNRREYNFVWAPTGVIDIHRPEKWAYVTFLGSTAVDPLAWQDICLAVEEERTLEEMLNKIYYDQRAFHDAHKCYASSVMELYEPSSTSPFHRAVVSFECAVDKQSYVVTSRRASGGKMYSMRHDAKYTVADVDA</sequence>
<evidence type="ECO:0000259" key="1">
    <source>
        <dbReference type="Pfam" id="PF06452"/>
    </source>
</evidence>
<dbReference type="Proteomes" id="UP000332933">
    <property type="component" value="Unassembled WGS sequence"/>
</dbReference>
<feature type="domain" description="Carbohydrate-binding" evidence="1">
    <location>
        <begin position="33"/>
        <end position="131"/>
    </location>
</feature>
<reference evidence="3 4" key="1">
    <citation type="submission" date="2019-03" db="EMBL/GenBank/DDBJ databases">
        <authorList>
            <person name="Gaulin E."/>
            <person name="Dumas B."/>
        </authorList>
    </citation>
    <scope>NUCLEOTIDE SEQUENCE [LARGE SCALE GENOMIC DNA]</scope>
    <source>
        <strain evidence="3">CBS 568.67</strain>
    </source>
</reference>
<evidence type="ECO:0000313" key="2">
    <source>
        <dbReference type="EMBL" id="KAF0699976.1"/>
    </source>
</evidence>
<proteinExistence type="predicted"/>
<evidence type="ECO:0000313" key="4">
    <source>
        <dbReference type="Proteomes" id="UP000332933"/>
    </source>
</evidence>
<dbReference type="InterPro" id="IPR010502">
    <property type="entry name" value="Carb-bd_dom_fam9"/>
</dbReference>